<organism evidence="4 5">
    <name type="scientific">Penicillium brevicompactum</name>
    <dbReference type="NCBI Taxonomy" id="5074"/>
    <lineage>
        <taxon>Eukaryota</taxon>
        <taxon>Fungi</taxon>
        <taxon>Dikarya</taxon>
        <taxon>Ascomycota</taxon>
        <taxon>Pezizomycotina</taxon>
        <taxon>Eurotiomycetes</taxon>
        <taxon>Eurotiomycetidae</taxon>
        <taxon>Eurotiales</taxon>
        <taxon>Aspergillaceae</taxon>
        <taxon>Penicillium</taxon>
    </lineage>
</organism>
<reference evidence="4" key="2">
    <citation type="journal article" date="2023" name="IMA Fungus">
        <title>Comparative genomic study of the Penicillium genus elucidates a diverse pangenome and 15 lateral gene transfer events.</title>
        <authorList>
            <person name="Petersen C."/>
            <person name="Sorensen T."/>
            <person name="Nielsen M.R."/>
            <person name="Sondergaard T.E."/>
            <person name="Sorensen J.L."/>
            <person name="Fitzpatrick D.A."/>
            <person name="Frisvad J.C."/>
            <person name="Nielsen K.L."/>
        </authorList>
    </citation>
    <scope>NUCLEOTIDE SEQUENCE</scope>
    <source>
        <strain evidence="4">IBT 35673</strain>
    </source>
</reference>
<dbReference type="Proteomes" id="UP001147695">
    <property type="component" value="Unassembled WGS sequence"/>
</dbReference>
<dbReference type="EMBL" id="JAPZBQ010000004">
    <property type="protein sequence ID" value="KAJ5335598.1"/>
    <property type="molecule type" value="Genomic_DNA"/>
</dbReference>
<evidence type="ECO:0000313" key="4">
    <source>
        <dbReference type="EMBL" id="KAJ5335598.1"/>
    </source>
</evidence>
<proteinExistence type="inferred from homology"/>
<evidence type="ECO:0000313" key="5">
    <source>
        <dbReference type="Proteomes" id="UP001147695"/>
    </source>
</evidence>
<comment type="similarity">
    <text evidence="2">Belongs to the NAD(P)-dependent epimerase/dehydratase family. Dihydroflavonol-4-reductase subfamily.</text>
</comment>
<dbReference type="Gene3D" id="3.40.50.720">
    <property type="entry name" value="NAD(P)-binding Rossmann-like Domain"/>
    <property type="match status" value="1"/>
</dbReference>
<keyword evidence="1" id="KW-0560">Oxidoreductase</keyword>
<dbReference type="InterPro" id="IPR001509">
    <property type="entry name" value="Epimerase_deHydtase"/>
</dbReference>
<evidence type="ECO:0000256" key="2">
    <source>
        <dbReference type="ARBA" id="ARBA00023445"/>
    </source>
</evidence>
<dbReference type="InterPro" id="IPR036291">
    <property type="entry name" value="NAD(P)-bd_dom_sf"/>
</dbReference>
<dbReference type="SUPFAM" id="SSF51735">
    <property type="entry name" value="NAD(P)-binding Rossmann-fold domains"/>
    <property type="match status" value="1"/>
</dbReference>
<dbReference type="GO" id="GO:0016616">
    <property type="term" value="F:oxidoreductase activity, acting on the CH-OH group of donors, NAD or NADP as acceptor"/>
    <property type="evidence" value="ECO:0007669"/>
    <property type="project" value="TreeGrafter"/>
</dbReference>
<reference evidence="4" key="1">
    <citation type="submission" date="2022-12" db="EMBL/GenBank/DDBJ databases">
        <authorList>
            <person name="Petersen C."/>
        </authorList>
    </citation>
    <scope>NUCLEOTIDE SEQUENCE</scope>
    <source>
        <strain evidence="4">IBT 35673</strain>
    </source>
</reference>
<dbReference type="Pfam" id="PF01370">
    <property type="entry name" value="Epimerase"/>
    <property type="match status" value="1"/>
</dbReference>
<name>A0A9W9QGK2_PENBR</name>
<dbReference type="PANTHER" id="PTHR10366">
    <property type="entry name" value="NAD DEPENDENT EPIMERASE/DEHYDRATASE"/>
    <property type="match status" value="1"/>
</dbReference>
<evidence type="ECO:0000256" key="1">
    <source>
        <dbReference type="ARBA" id="ARBA00023002"/>
    </source>
</evidence>
<dbReference type="AlphaFoldDB" id="A0A9W9QGK2"/>
<accession>A0A9W9QGK2</accession>
<sequence length="361" mass="39515">MESNQLVLVTGGNGFIAAHCIASLLRANHHVRATVRSNEKAEATREALAFARVENLDRLEFAVVPDPTNLKAFSATLGGCHAILHLASAFNYNAAPGEFEEKLMIPAVKGTQTVCEAAKLNPNVRRVLIMSSFASVYDASLGPQPGVVYTEKDWCPLTYEDGVNATAVPIAYRASKVVAERAAWDYVRDNDVKYNLTTLCPGMVFGRMIHPIKSLDQLNASNQIVWQVISAGKDGEIPPTKAPGMYRCVIRSNDNANDGQVWIDVEDLAETTLRALTSSAIGHERFLVTQGSYDMQEIADTIRSRLPEIQRVPVGEPGKRIAATHYSCDSSKVQQVLGVKFRALEDSIIPLAEQLYALDKE</sequence>
<comment type="caution">
    <text evidence="4">The sequence shown here is derived from an EMBL/GenBank/DDBJ whole genome shotgun (WGS) entry which is preliminary data.</text>
</comment>
<dbReference type="PANTHER" id="PTHR10366:SF564">
    <property type="entry name" value="STEROL-4-ALPHA-CARBOXYLATE 3-DEHYDROGENASE, DECARBOXYLATING"/>
    <property type="match status" value="1"/>
</dbReference>
<feature type="domain" description="NAD-dependent epimerase/dehydratase" evidence="3">
    <location>
        <begin position="7"/>
        <end position="278"/>
    </location>
</feature>
<protein>
    <recommendedName>
        <fullName evidence="3">NAD-dependent epimerase/dehydratase domain-containing protein</fullName>
    </recommendedName>
</protein>
<dbReference type="InterPro" id="IPR050425">
    <property type="entry name" value="NAD(P)_dehydrat-like"/>
</dbReference>
<evidence type="ECO:0000259" key="3">
    <source>
        <dbReference type="Pfam" id="PF01370"/>
    </source>
</evidence>
<gene>
    <name evidence="4" type="ORF">N7452_008001</name>
</gene>